<comment type="caution">
    <text evidence="1">The sequence shown here is derived from an EMBL/GenBank/DDBJ whole genome shotgun (WGS) entry which is preliminary data.</text>
</comment>
<proteinExistence type="predicted"/>
<evidence type="ECO:0000313" key="1">
    <source>
        <dbReference type="EMBL" id="CAG8786200.1"/>
    </source>
</evidence>
<feature type="non-terminal residue" evidence="1">
    <location>
        <position position="90"/>
    </location>
</feature>
<organism evidence="1 2">
    <name type="scientific">Cetraspora pellucida</name>
    <dbReference type="NCBI Taxonomy" id="1433469"/>
    <lineage>
        <taxon>Eukaryota</taxon>
        <taxon>Fungi</taxon>
        <taxon>Fungi incertae sedis</taxon>
        <taxon>Mucoromycota</taxon>
        <taxon>Glomeromycotina</taxon>
        <taxon>Glomeromycetes</taxon>
        <taxon>Diversisporales</taxon>
        <taxon>Gigasporaceae</taxon>
        <taxon>Cetraspora</taxon>
    </lineage>
</organism>
<dbReference type="Proteomes" id="UP000789366">
    <property type="component" value="Unassembled WGS sequence"/>
</dbReference>
<keyword evidence="2" id="KW-1185">Reference proteome</keyword>
<dbReference type="EMBL" id="CAJVPW010064686">
    <property type="protein sequence ID" value="CAG8786200.1"/>
    <property type="molecule type" value="Genomic_DNA"/>
</dbReference>
<sequence>SSSEQSEQVIKSDNKTEQVILPIIPIVLDNDEIESNFLSVDTVSLHNNNEDKIISKELLSNVNKHTIQDDSQLPKCPKCNGDLSSWDCIN</sequence>
<name>A0ACA9RCK9_9GLOM</name>
<reference evidence="1" key="1">
    <citation type="submission" date="2021-06" db="EMBL/GenBank/DDBJ databases">
        <authorList>
            <person name="Kallberg Y."/>
            <person name="Tangrot J."/>
            <person name="Rosling A."/>
        </authorList>
    </citation>
    <scope>NUCLEOTIDE SEQUENCE</scope>
    <source>
        <strain evidence="1">28 12/20/2015</strain>
    </source>
</reference>
<accession>A0ACA9RCK9</accession>
<protein>
    <submittedName>
        <fullName evidence="1">7846_t:CDS:1</fullName>
    </submittedName>
</protein>
<evidence type="ECO:0000313" key="2">
    <source>
        <dbReference type="Proteomes" id="UP000789366"/>
    </source>
</evidence>
<feature type="non-terminal residue" evidence="1">
    <location>
        <position position="1"/>
    </location>
</feature>
<gene>
    <name evidence="1" type="ORF">SPELUC_LOCUS16816</name>
</gene>